<dbReference type="EMBL" id="JACHBU010000017">
    <property type="protein sequence ID" value="MBB6511112.1"/>
    <property type="molecule type" value="Genomic_DNA"/>
</dbReference>
<evidence type="ECO:0000256" key="7">
    <source>
        <dbReference type="ARBA" id="ARBA00023012"/>
    </source>
</evidence>
<evidence type="ECO:0000313" key="10">
    <source>
        <dbReference type="Proteomes" id="UP000585437"/>
    </source>
</evidence>
<dbReference type="InterPro" id="IPR003661">
    <property type="entry name" value="HisK_dim/P_dom"/>
</dbReference>
<dbReference type="SMART" id="SM00388">
    <property type="entry name" value="HisKA"/>
    <property type="match status" value="1"/>
</dbReference>
<evidence type="ECO:0000256" key="2">
    <source>
        <dbReference type="ARBA" id="ARBA00012438"/>
    </source>
</evidence>
<dbReference type="GO" id="GO:0030295">
    <property type="term" value="F:protein kinase activator activity"/>
    <property type="evidence" value="ECO:0007669"/>
    <property type="project" value="TreeGrafter"/>
</dbReference>
<proteinExistence type="predicted"/>
<dbReference type="AlphaFoldDB" id="A0A7X0MTJ9"/>
<dbReference type="InterPro" id="IPR029016">
    <property type="entry name" value="GAF-like_dom_sf"/>
</dbReference>
<sequence length="249" mass="27904">MTEDRWVACKVLDSIDFGLEEGGELVFETTICHEIRASHDAVAIDDVASSPYCDHHTPLQNGFQSYISVPIIHKDGTLFGTLCAIDPKPALVDDKKTMTMFRLFAELIASHLDSRQLLIETEENLRQEQEVASIREQFIAVLAHDLRNPLASMTAGTRMLPKAPLDDRARSVVALMLKSVDRMSNVVDNVMDFARGRLGGGITLRLTDAPLQPTLEQVVEEMRSVWTDRRIEAEFDIAHTVRVDHPRLA</sequence>
<dbReference type="GO" id="GO:0005524">
    <property type="term" value="F:ATP binding"/>
    <property type="evidence" value="ECO:0007669"/>
    <property type="project" value="UniProtKB-KW"/>
</dbReference>
<keyword evidence="7" id="KW-0902">Two-component regulatory system</keyword>
<dbReference type="SUPFAM" id="SSF47384">
    <property type="entry name" value="Homodimeric domain of signal transducing histidine kinase"/>
    <property type="match status" value="1"/>
</dbReference>
<evidence type="ECO:0000256" key="3">
    <source>
        <dbReference type="ARBA" id="ARBA00022679"/>
    </source>
</evidence>
<dbReference type="GO" id="GO:0000156">
    <property type="term" value="F:phosphorelay response regulator activity"/>
    <property type="evidence" value="ECO:0007669"/>
    <property type="project" value="TreeGrafter"/>
</dbReference>
<evidence type="ECO:0000256" key="6">
    <source>
        <dbReference type="ARBA" id="ARBA00022840"/>
    </source>
</evidence>
<dbReference type="PANTHER" id="PTHR42878">
    <property type="entry name" value="TWO-COMPONENT HISTIDINE KINASE"/>
    <property type="match status" value="1"/>
</dbReference>
<evidence type="ECO:0000256" key="4">
    <source>
        <dbReference type="ARBA" id="ARBA00022741"/>
    </source>
</evidence>
<name>A0A7X0MTJ9_9HYPH</name>
<evidence type="ECO:0000256" key="5">
    <source>
        <dbReference type="ARBA" id="ARBA00022777"/>
    </source>
</evidence>
<comment type="caution">
    <text evidence="9">The sequence shown here is derived from an EMBL/GenBank/DDBJ whole genome shotgun (WGS) entry which is preliminary data.</text>
</comment>
<dbReference type="EC" id="2.7.13.3" evidence="2"/>
<keyword evidence="6" id="KW-0067">ATP-binding</keyword>
<dbReference type="InterPro" id="IPR003018">
    <property type="entry name" value="GAF"/>
</dbReference>
<dbReference type="SUPFAM" id="SSF55781">
    <property type="entry name" value="GAF domain-like"/>
    <property type="match status" value="1"/>
</dbReference>
<dbReference type="InterPro" id="IPR050351">
    <property type="entry name" value="BphY/WalK/GraS-like"/>
</dbReference>
<keyword evidence="4" id="KW-0547">Nucleotide-binding</keyword>
<dbReference type="CDD" id="cd00082">
    <property type="entry name" value="HisKA"/>
    <property type="match status" value="1"/>
</dbReference>
<dbReference type="Pfam" id="PF01590">
    <property type="entry name" value="GAF"/>
    <property type="match status" value="1"/>
</dbReference>
<gene>
    <name evidence="9" type="ORF">F4695_004510</name>
</gene>
<evidence type="ECO:0000256" key="1">
    <source>
        <dbReference type="ARBA" id="ARBA00000085"/>
    </source>
</evidence>
<dbReference type="GO" id="GO:0000155">
    <property type="term" value="F:phosphorelay sensor kinase activity"/>
    <property type="evidence" value="ECO:0007669"/>
    <property type="project" value="InterPro"/>
</dbReference>
<keyword evidence="3" id="KW-0808">Transferase</keyword>
<dbReference type="Proteomes" id="UP000585437">
    <property type="component" value="Unassembled WGS sequence"/>
</dbReference>
<dbReference type="Gene3D" id="1.10.287.130">
    <property type="match status" value="1"/>
</dbReference>
<dbReference type="PANTHER" id="PTHR42878:SF7">
    <property type="entry name" value="SENSOR HISTIDINE KINASE GLRK"/>
    <property type="match status" value="1"/>
</dbReference>
<keyword evidence="10" id="KW-1185">Reference proteome</keyword>
<dbReference type="GO" id="GO:0007234">
    <property type="term" value="P:osmosensory signaling via phosphorelay pathway"/>
    <property type="evidence" value="ECO:0007669"/>
    <property type="project" value="TreeGrafter"/>
</dbReference>
<protein>
    <recommendedName>
        <fullName evidence="2">histidine kinase</fullName>
        <ecNumber evidence="2">2.7.13.3</ecNumber>
    </recommendedName>
</protein>
<evidence type="ECO:0000259" key="8">
    <source>
        <dbReference type="PROSITE" id="PS50109"/>
    </source>
</evidence>
<dbReference type="Pfam" id="PF00512">
    <property type="entry name" value="HisKA"/>
    <property type="match status" value="1"/>
</dbReference>
<reference evidence="9 10" key="1">
    <citation type="submission" date="2020-08" db="EMBL/GenBank/DDBJ databases">
        <title>The Agave Microbiome: Exploring the role of microbial communities in plant adaptations to desert environments.</title>
        <authorList>
            <person name="Partida-Martinez L.P."/>
        </authorList>
    </citation>
    <scope>NUCLEOTIDE SEQUENCE [LARGE SCALE GENOMIC DNA]</scope>
    <source>
        <strain evidence="9 10">AS3.12</strain>
    </source>
</reference>
<organism evidence="9 10">
    <name type="scientific">Rhizobium soli</name>
    <dbReference type="NCBI Taxonomy" id="424798"/>
    <lineage>
        <taxon>Bacteria</taxon>
        <taxon>Pseudomonadati</taxon>
        <taxon>Pseudomonadota</taxon>
        <taxon>Alphaproteobacteria</taxon>
        <taxon>Hyphomicrobiales</taxon>
        <taxon>Rhizobiaceae</taxon>
        <taxon>Rhizobium/Agrobacterium group</taxon>
        <taxon>Rhizobium</taxon>
    </lineage>
</organism>
<dbReference type="PROSITE" id="PS50109">
    <property type="entry name" value="HIS_KIN"/>
    <property type="match status" value="1"/>
</dbReference>
<accession>A0A7X0MTJ9</accession>
<feature type="domain" description="Histidine kinase" evidence="8">
    <location>
        <begin position="141"/>
        <end position="249"/>
    </location>
</feature>
<dbReference type="InterPro" id="IPR036097">
    <property type="entry name" value="HisK_dim/P_sf"/>
</dbReference>
<dbReference type="InterPro" id="IPR005467">
    <property type="entry name" value="His_kinase_dom"/>
</dbReference>
<dbReference type="Gene3D" id="3.30.450.40">
    <property type="match status" value="1"/>
</dbReference>
<keyword evidence="5 9" id="KW-0418">Kinase</keyword>
<dbReference type="RefSeq" id="WP_184656118.1">
    <property type="nucleotide sequence ID" value="NZ_JACHBU010000017.1"/>
</dbReference>
<comment type="catalytic activity">
    <reaction evidence="1">
        <text>ATP + protein L-histidine = ADP + protein N-phospho-L-histidine.</text>
        <dbReference type="EC" id="2.7.13.3"/>
    </reaction>
</comment>
<evidence type="ECO:0000313" key="9">
    <source>
        <dbReference type="EMBL" id="MBB6511112.1"/>
    </source>
</evidence>